<name>A0A834TRP5_9FABA</name>
<proteinExistence type="predicted"/>
<dbReference type="Proteomes" id="UP000634136">
    <property type="component" value="Unassembled WGS sequence"/>
</dbReference>
<feature type="region of interest" description="Disordered" evidence="1">
    <location>
        <begin position="1"/>
        <end position="20"/>
    </location>
</feature>
<evidence type="ECO:0000256" key="1">
    <source>
        <dbReference type="SAM" id="MobiDB-lite"/>
    </source>
</evidence>
<protein>
    <submittedName>
        <fullName evidence="2">Uncharacterized protein</fullName>
    </submittedName>
</protein>
<dbReference type="AlphaFoldDB" id="A0A834TRP5"/>
<sequence length="20" mass="2148">MGQKKSKAKDGNQEGMLGLQ</sequence>
<dbReference type="EMBL" id="JAAIUW010000006">
    <property type="protein sequence ID" value="KAF7827093.1"/>
    <property type="molecule type" value="Genomic_DNA"/>
</dbReference>
<keyword evidence="3" id="KW-1185">Reference proteome</keyword>
<evidence type="ECO:0000313" key="3">
    <source>
        <dbReference type="Proteomes" id="UP000634136"/>
    </source>
</evidence>
<accession>A0A834TRP5</accession>
<comment type="caution">
    <text evidence="2">The sequence shown here is derived from an EMBL/GenBank/DDBJ whole genome shotgun (WGS) entry which is preliminary data.</text>
</comment>
<gene>
    <name evidence="2" type="ORF">G2W53_018257</name>
</gene>
<evidence type="ECO:0000313" key="2">
    <source>
        <dbReference type="EMBL" id="KAF7827093.1"/>
    </source>
</evidence>
<reference evidence="2" key="1">
    <citation type="submission" date="2020-09" db="EMBL/GenBank/DDBJ databases">
        <title>Genome-Enabled Discovery of Anthraquinone Biosynthesis in Senna tora.</title>
        <authorList>
            <person name="Kang S.-H."/>
            <person name="Pandey R.P."/>
            <person name="Lee C.-M."/>
            <person name="Sim J.-S."/>
            <person name="Jeong J.-T."/>
            <person name="Choi B.-S."/>
            <person name="Jung M."/>
            <person name="Ginzburg D."/>
            <person name="Zhao K."/>
            <person name="Won S.Y."/>
            <person name="Oh T.-J."/>
            <person name="Yu Y."/>
            <person name="Kim N.-H."/>
            <person name="Lee O.R."/>
            <person name="Lee T.-H."/>
            <person name="Bashyal P."/>
            <person name="Kim T.-S."/>
            <person name="Lee W.-H."/>
            <person name="Kawkins C."/>
            <person name="Kim C.-K."/>
            <person name="Kim J.S."/>
            <person name="Ahn B.O."/>
            <person name="Rhee S.Y."/>
            <person name="Sohng J.K."/>
        </authorList>
    </citation>
    <scope>NUCLEOTIDE SEQUENCE</scope>
    <source>
        <tissue evidence="2">Leaf</tissue>
    </source>
</reference>
<organism evidence="2 3">
    <name type="scientific">Senna tora</name>
    <dbReference type="NCBI Taxonomy" id="362788"/>
    <lineage>
        <taxon>Eukaryota</taxon>
        <taxon>Viridiplantae</taxon>
        <taxon>Streptophyta</taxon>
        <taxon>Embryophyta</taxon>
        <taxon>Tracheophyta</taxon>
        <taxon>Spermatophyta</taxon>
        <taxon>Magnoliopsida</taxon>
        <taxon>eudicotyledons</taxon>
        <taxon>Gunneridae</taxon>
        <taxon>Pentapetalae</taxon>
        <taxon>rosids</taxon>
        <taxon>fabids</taxon>
        <taxon>Fabales</taxon>
        <taxon>Fabaceae</taxon>
        <taxon>Caesalpinioideae</taxon>
        <taxon>Cassia clade</taxon>
        <taxon>Senna</taxon>
    </lineage>
</organism>